<organism evidence="2 3">
    <name type="scientific">Cytobacillus purgationiresistens</name>
    <dbReference type="NCBI Taxonomy" id="863449"/>
    <lineage>
        <taxon>Bacteria</taxon>
        <taxon>Bacillati</taxon>
        <taxon>Bacillota</taxon>
        <taxon>Bacilli</taxon>
        <taxon>Bacillales</taxon>
        <taxon>Bacillaceae</taxon>
        <taxon>Cytobacillus</taxon>
    </lineage>
</organism>
<comment type="caution">
    <text evidence="2">The sequence shown here is derived from an EMBL/GenBank/DDBJ whole genome shotgun (WGS) entry which is preliminary data.</text>
</comment>
<sequence length="117" mass="13726">MEIGQLLDIPRSTVQYRRTSSFERLKRFLEEHAEEWDDYSNTENNERGLLPHPIILAVNKGEAEAMKVVVLHYGSYMTSLSMRKLCDEQGNTYWGIDEDTRDRLRSKLMQSILAFKI</sequence>
<evidence type="ECO:0000313" key="2">
    <source>
        <dbReference type="EMBL" id="MDQ0273756.1"/>
    </source>
</evidence>
<dbReference type="Proteomes" id="UP001238088">
    <property type="component" value="Unassembled WGS sequence"/>
</dbReference>
<dbReference type="Pfam" id="PF12645">
    <property type="entry name" value="HTH_16"/>
    <property type="match status" value="1"/>
</dbReference>
<protein>
    <recommendedName>
        <fullName evidence="1">Helix-turn-helix conjugative transposon-like domain-containing protein</fullName>
    </recommendedName>
</protein>
<keyword evidence="3" id="KW-1185">Reference proteome</keyword>
<proteinExistence type="predicted"/>
<name>A0ABU0ASJ0_9BACI</name>
<evidence type="ECO:0000313" key="3">
    <source>
        <dbReference type="Proteomes" id="UP001238088"/>
    </source>
</evidence>
<accession>A0ABU0ASJ0</accession>
<evidence type="ECO:0000259" key="1">
    <source>
        <dbReference type="Pfam" id="PF12645"/>
    </source>
</evidence>
<dbReference type="EMBL" id="JAUSUB010000048">
    <property type="protein sequence ID" value="MDQ0273756.1"/>
    <property type="molecule type" value="Genomic_DNA"/>
</dbReference>
<dbReference type="InterPro" id="IPR024760">
    <property type="entry name" value="HTH_dom_conjug_TS-like"/>
</dbReference>
<gene>
    <name evidence="2" type="ORF">J2S17_005688</name>
</gene>
<feature type="domain" description="Helix-turn-helix conjugative transposon-like" evidence="1">
    <location>
        <begin position="53"/>
        <end position="116"/>
    </location>
</feature>
<reference evidence="2 3" key="1">
    <citation type="submission" date="2023-07" db="EMBL/GenBank/DDBJ databases">
        <title>Genomic Encyclopedia of Type Strains, Phase IV (KMG-IV): sequencing the most valuable type-strain genomes for metagenomic binning, comparative biology and taxonomic classification.</title>
        <authorList>
            <person name="Goeker M."/>
        </authorList>
    </citation>
    <scope>NUCLEOTIDE SEQUENCE [LARGE SCALE GENOMIC DNA]</scope>
    <source>
        <strain evidence="2 3">DSM 23494</strain>
    </source>
</reference>